<protein>
    <submittedName>
        <fullName evidence="1">Uncharacterized protein</fullName>
    </submittedName>
</protein>
<dbReference type="PANTHER" id="PTHR33377:SF4">
    <property type="entry name" value="OS07G0285800 PROTEIN"/>
    <property type="match status" value="1"/>
</dbReference>
<dbReference type="Proteomes" id="UP001231189">
    <property type="component" value="Unassembled WGS sequence"/>
</dbReference>
<name>A0AAD8RM13_LOLMU</name>
<dbReference type="AlphaFoldDB" id="A0AAD8RM13"/>
<comment type="caution">
    <text evidence="1">The sequence shown here is derived from an EMBL/GenBank/DDBJ whole genome shotgun (WGS) entry which is preliminary data.</text>
</comment>
<accession>A0AAD8RM13</accession>
<reference evidence="1" key="1">
    <citation type="submission" date="2023-07" db="EMBL/GenBank/DDBJ databases">
        <title>A chromosome-level genome assembly of Lolium multiflorum.</title>
        <authorList>
            <person name="Chen Y."/>
            <person name="Copetti D."/>
            <person name="Kolliker R."/>
            <person name="Studer B."/>
        </authorList>
    </citation>
    <scope>NUCLEOTIDE SEQUENCE</scope>
    <source>
        <strain evidence="1">02402/16</strain>
        <tissue evidence="1">Leaf</tissue>
    </source>
</reference>
<dbReference type="SMART" id="SM01157">
    <property type="entry name" value="DUF1719"/>
    <property type="match status" value="1"/>
</dbReference>
<evidence type="ECO:0000313" key="2">
    <source>
        <dbReference type="Proteomes" id="UP001231189"/>
    </source>
</evidence>
<evidence type="ECO:0000313" key="1">
    <source>
        <dbReference type="EMBL" id="KAK1626201.1"/>
    </source>
</evidence>
<proteinExistence type="predicted"/>
<dbReference type="Pfam" id="PF08224">
    <property type="entry name" value="DUF1719"/>
    <property type="match status" value="1"/>
</dbReference>
<sequence length="408" mass="45773">MTSLVEMVGSTVVQEAVSGAVSLALPSGAEKASQGHLMERLKMAHSELASALERSGKMPIFQASFLSRRTMFKLALQECHDMLYKHKLREDEGAPSLFKKIRSVLPFFSTRKDLLSSSDVARFEWFVEKAKEFVKDLETCCSLAHYRLYLNPLITHLLQGSTLWYHMVQGCETRGLLIEVSRSEEHGFVASLSFNYHHRKKPMKSVYFTLTLRLSESTDIVGIAAKCLQSLGPRFACLAELSTGEVAQISTQLQVGHRPERDALALLGRICRQDPLCCTAIDPCANKVVSSELTHRFPEPVITMRFDCHISASLNKLQRSANGAWPPLRFTATFTPHCSNLFLSARSLQEVEEAIQTEAIDCFIRQPEQTEYKMYWFSAHGGASFIVSKPPVTEIGGPKTRIALKRKR</sequence>
<dbReference type="InterPro" id="IPR013181">
    <property type="entry name" value="DUF1719"/>
</dbReference>
<dbReference type="PANTHER" id="PTHR33377">
    <property type="entry name" value="OS10G0134700 PROTEIN-RELATED"/>
    <property type="match status" value="1"/>
</dbReference>
<gene>
    <name evidence="1" type="ORF">QYE76_000516</name>
</gene>
<dbReference type="EMBL" id="JAUUTY010000005">
    <property type="protein sequence ID" value="KAK1626201.1"/>
    <property type="molecule type" value="Genomic_DNA"/>
</dbReference>
<organism evidence="1 2">
    <name type="scientific">Lolium multiflorum</name>
    <name type="common">Italian ryegrass</name>
    <name type="synonym">Lolium perenne subsp. multiflorum</name>
    <dbReference type="NCBI Taxonomy" id="4521"/>
    <lineage>
        <taxon>Eukaryota</taxon>
        <taxon>Viridiplantae</taxon>
        <taxon>Streptophyta</taxon>
        <taxon>Embryophyta</taxon>
        <taxon>Tracheophyta</taxon>
        <taxon>Spermatophyta</taxon>
        <taxon>Magnoliopsida</taxon>
        <taxon>Liliopsida</taxon>
        <taxon>Poales</taxon>
        <taxon>Poaceae</taxon>
        <taxon>BOP clade</taxon>
        <taxon>Pooideae</taxon>
        <taxon>Poodae</taxon>
        <taxon>Poeae</taxon>
        <taxon>Poeae Chloroplast Group 2 (Poeae type)</taxon>
        <taxon>Loliodinae</taxon>
        <taxon>Loliinae</taxon>
        <taxon>Lolium</taxon>
    </lineage>
</organism>
<keyword evidence="2" id="KW-1185">Reference proteome</keyword>